<keyword evidence="9" id="KW-1185">Reference proteome</keyword>
<comment type="caution">
    <text evidence="8">The sequence shown here is derived from an EMBL/GenBank/DDBJ whole genome shotgun (WGS) entry which is preliminary data.</text>
</comment>
<reference evidence="8 9" key="1">
    <citation type="submission" date="2013-09" db="EMBL/GenBank/DDBJ databases">
        <title>Corchorus capsularis genome sequencing.</title>
        <authorList>
            <person name="Alam M."/>
            <person name="Haque M.S."/>
            <person name="Islam M.S."/>
            <person name="Emdad E.M."/>
            <person name="Islam M.M."/>
            <person name="Ahmed B."/>
            <person name="Halim A."/>
            <person name="Hossen Q.M.M."/>
            <person name="Hossain M.Z."/>
            <person name="Ahmed R."/>
            <person name="Khan M.M."/>
            <person name="Islam R."/>
            <person name="Rashid M.M."/>
            <person name="Khan S.A."/>
            <person name="Rahman M.S."/>
            <person name="Alam M."/>
        </authorList>
    </citation>
    <scope>NUCLEOTIDE SEQUENCE [LARGE SCALE GENOMIC DNA]</scope>
    <source>
        <strain evidence="9">cv. CVL-1</strain>
        <tissue evidence="8">Whole seedling</tissue>
    </source>
</reference>
<name>A0A1R3IA85_COCAP</name>
<dbReference type="PROSITE" id="PS50982">
    <property type="entry name" value="MBD"/>
    <property type="match status" value="6"/>
</dbReference>
<evidence type="ECO:0000313" key="9">
    <source>
        <dbReference type="Proteomes" id="UP000188268"/>
    </source>
</evidence>
<dbReference type="Gramene" id="OMO79474">
    <property type="protein sequence ID" value="OMO79474"/>
    <property type="gene ID" value="CCACVL1_13653"/>
</dbReference>
<feature type="domain" description="MBD" evidence="7">
    <location>
        <begin position="78"/>
        <end position="151"/>
    </location>
</feature>
<keyword evidence="3" id="KW-0238">DNA-binding</keyword>
<dbReference type="Pfam" id="PF01429">
    <property type="entry name" value="MBD"/>
    <property type="match status" value="4"/>
</dbReference>
<evidence type="ECO:0000256" key="2">
    <source>
        <dbReference type="ARBA" id="ARBA00023015"/>
    </source>
</evidence>
<evidence type="ECO:0000256" key="3">
    <source>
        <dbReference type="ARBA" id="ARBA00023125"/>
    </source>
</evidence>
<dbReference type="SUPFAM" id="SSF54171">
    <property type="entry name" value="DNA-binding domain"/>
    <property type="match status" value="5"/>
</dbReference>
<feature type="domain" description="MBD" evidence="7">
    <location>
        <begin position="369"/>
        <end position="442"/>
    </location>
</feature>
<evidence type="ECO:0000259" key="7">
    <source>
        <dbReference type="PROSITE" id="PS50982"/>
    </source>
</evidence>
<feature type="compositionally biased region" description="Polar residues" evidence="6">
    <location>
        <begin position="845"/>
        <end position="855"/>
    </location>
</feature>
<sequence length="930" mass="104959">MTGKTSPDWLPTGWALQSKIQKTGRRVTQYVNLATGQKFFTKDDLIRYTKSESYQCLEQQLNQRQTKKPSAKSHMNIAVSENDRPEWLPKNWFVEFKTFKSGMRMGKLWKIYVDSSTGFRFYSKPQVFRYLKQVEQKISKLKQKKLASQSTSKTAVNENERPEWLPKNWLMEFKTRQGGATIGRRFKIYVDPSTGSKFFSKPQVLRFLNLVEQKNSKSEEKERAYSTRKAVTEKSTVDDLPEGRIEEVKIRSANKVKLDLTTVKENEHPEWLPKNWLMECKTRQGGATIGRKFKIYVDPSTGSKFFSKPQVLRFLNLVEQKNSKFKQMEQAYSTRKAVTEKSTVDDLPEGSIEEVKIRSANKVKLDPTAEKENEHPEWLPKTWFIEFKTHQSGAKIGKRYKIYVDPSTGSRFFSQPQVLRFLNRVGQKNRKSKQKKRAYSTRKAVTEKSTVDDLPEGWIKEVKIRRSAEKVKQDPYYTDPATGYVFRSKKDALRYIETGEISKRAFLPKENHCDDQNLINNEKSQLPAAKRQKVEHLGTSTMGQLCTAKHASADSTVKSHLGSVKKTVEPIENKDVLGNQLQILQTGKTCDTKSKVQPLVCSDPSPAFKNLTGAIPLQAAPSEGLVSAPASNVQQKKNRGKTRMDANKRSRKRERKSSSASVDKATRQLKFGCNNTKLPNQDSAAAVNPEINSVRHHEGAILGEQPQMSRTQKGSDSKLELQPLFSSDPCLEFAIKTLTGAIPLEDAINKGLTSTPVANIQLQKNPPETRIEHGTCRRALFKSTRSEKKDFSLPHRSSKRLAGHNTPELVANSGLQSAIPRFEFASKSVTGSIVEETFTLHNYFPQQVGSSGSQRDGNLPPPDNGLPNLFQRGFSSHIGAMAQPVVQHQVPVNPSFPSPGNLSLPTCSTVVTQQPYTKEKELPGNSKVKS</sequence>
<feature type="domain" description="MBD" evidence="7">
    <location>
        <begin position="1"/>
        <end position="69"/>
    </location>
</feature>
<keyword evidence="4" id="KW-0804">Transcription</keyword>
<protein>
    <submittedName>
        <fullName evidence="8">Methyl-CpG DNA binding protein</fullName>
    </submittedName>
</protein>
<feature type="domain" description="MBD" evidence="7">
    <location>
        <begin position="444"/>
        <end position="511"/>
    </location>
</feature>
<feature type="region of interest" description="Disordered" evidence="6">
    <location>
        <begin position="623"/>
        <end position="682"/>
    </location>
</feature>
<dbReference type="Proteomes" id="UP000188268">
    <property type="component" value="Unassembled WGS sequence"/>
</dbReference>
<dbReference type="PANTHER" id="PTHR34067:SF20">
    <property type="entry name" value="OS08G0206700 PROTEIN"/>
    <property type="match status" value="1"/>
</dbReference>
<dbReference type="InterPro" id="IPR038945">
    <property type="entry name" value="MBD13-like"/>
</dbReference>
<organism evidence="8 9">
    <name type="scientific">Corchorus capsularis</name>
    <name type="common">Jute</name>
    <dbReference type="NCBI Taxonomy" id="210143"/>
    <lineage>
        <taxon>Eukaryota</taxon>
        <taxon>Viridiplantae</taxon>
        <taxon>Streptophyta</taxon>
        <taxon>Embryophyta</taxon>
        <taxon>Tracheophyta</taxon>
        <taxon>Spermatophyta</taxon>
        <taxon>Magnoliopsida</taxon>
        <taxon>eudicotyledons</taxon>
        <taxon>Gunneridae</taxon>
        <taxon>Pentapetalae</taxon>
        <taxon>rosids</taxon>
        <taxon>malvids</taxon>
        <taxon>Malvales</taxon>
        <taxon>Malvaceae</taxon>
        <taxon>Grewioideae</taxon>
        <taxon>Apeibeae</taxon>
        <taxon>Corchorus</taxon>
    </lineage>
</organism>
<dbReference type="AlphaFoldDB" id="A0A1R3IA85"/>
<evidence type="ECO:0000256" key="6">
    <source>
        <dbReference type="SAM" id="MobiDB-lite"/>
    </source>
</evidence>
<feature type="domain" description="MBD" evidence="7">
    <location>
        <begin position="155"/>
        <end position="230"/>
    </location>
</feature>
<keyword evidence="2" id="KW-0805">Transcription regulation</keyword>
<dbReference type="GO" id="GO:0005634">
    <property type="term" value="C:nucleus"/>
    <property type="evidence" value="ECO:0007669"/>
    <property type="project" value="UniProtKB-SubCell"/>
</dbReference>
<evidence type="ECO:0000256" key="5">
    <source>
        <dbReference type="ARBA" id="ARBA00023242"/>
    </source>
</evidence>
<proteinExistence type="predicted"/>
<dbReference type="OMA" id="PKNWLME"/>
<dbReference type="STRING" id="210143.A0A1R3IA85"/>
<evidence type="ECO:0000256" key="4">
    <source>
        <dbReference type="ARBA" id="ARBA00023163"/>
    </source>
</evidence>
<accession>A0A1R3IA85</accession>
<dbReference type="PANTHER" id="PTHR34067">
    <property type="entry name" value="OS04G0193200 PROTEIN"/>
    <property type="match status" value="1"/>
</dbReference>
<dbReference type="EMBL" id="AWWV01010389">
    <property type="protein sequence ID" value="OMO79474.1"/>
    <property type="molecule type" value="Genomic_DNA"/>
</dbReference>
<dbReference type="InterPro" id="IPR016177">
    <property type="entry name" value="DNA-bd_dom_sf"/>
</dbReference>
<keyword evidence="5" id="KW-0539">Nucleus</keyword>
<feature type="domain" description="MBD" evidence="7">
    <location>
        <begin position="262"/>
        <end position="337"/>
    </location>
</feature>
<dbReference type="OrthoDB" id="10072024at2759"/>
<dbReference type="GO" id="GO:0003677">
    <property type="term" value="F:DNA binding"/>
    <property type="evidence" value="ECO:0007669"/>
    <property type="project" value="UniProtKB-KW"/>
</dbReference>
<evidence type="ECO:0000313" key="8">
    <source>
        <dbReference type="EMBL" id="OMO79474.1"/>
    </source>
</evidence>
<comment type="subcellular location">
    <subcellularLocation>
        <location evidence="1">Nucleus</location>
    </subcellularLocation>
</comment>
<dbReference type="InterPro" id="IPR001739">
    <property type="entry name" value="Methyl_CpG_DNA-bd"/>
</dbReference>
<evidence type="ECO:0000256" key="1">
    <source>
        <dbReference type="ARBA" id="ARBA00004123"/>
    </source>
</evidence>
<gene>
    <name evidence="8" type="ORF">CCACVL1_13653</name>
</gene>
<feature type="region of interest" description="Disordered" evidence="6">
    <location>
        <begin position="845"/>
        <end position="870"/>
    </location>
</feature>
<feature type="compositionally biased region" description="Polar residues" evidence="6">
    <location>
        <begin position="673"/>
        <end position="682"/>
    </location>
</feature>
<dbReference type="Gene3D" id="3.30.890.10">
    <property type="entry name" value="Methyl-cpg-binding Protein 2, Chain A"/>
    <property type="match status" value="6"/>
</dbReference>